<dbReference type="EMBL" id="CP001940">
    <property type="protein sequence ID" value="ADH84938.1"/>
    <property type="molecule type" value="Genomic_DNA"/>
</dbReference>
<dbReference type="GO" id="GO:0070025">
    <property type="term" value="F:carbon monoxide binding"/>
    <property type="evidence" value="ECO:0007669"/>
    <property type="project" value="TreeGrafter"/>
</dbReference>
<dbReference type="GO" id="GO:0005506">
    <property type="term" value="F:iron ion binding"/>
    <property type="evidence" value="ECO:0007669"/>
    <property type="project" value="TreeGrafter"/>
</dbReference>
<dbReference type="InterPro" id="IPR042244">
    <property type="entry name" value="HypD_2_sf"/>
</dbReference>
<protein>
    <submittedName>
        <fullName evidence="4">Hydrogenase expression/formation protein HypD</fullName>
    </submittedName>
</protein>
<gene>
    <name evidence="4" type="ordered locus">DaAHT2_0227</name>
</gene>
<evidence type="ECO:0000313" key="4">
    <source>
        <dbReference type="EMBL" id="ADH84938.1"/>
    </source>
</evidence>
<keyword evidence="5" id="KW-1185">Reference proteome</keyword>
<dbReference type="Pfam" id="PF01924">
    <property type="entry name" value="HypD"/>
    <property type="match status" value="1"/>
</dbReference>
<dbReference type="HOGENOM" id="CLU_048562_1_0_7"/>
<evidence type="ECO:0000256" key="2">
    <source>
        <dbReference type="ARBA" id="ARBA00022723"/>
    </source>
</evidence>
<dbReference type="AlphaFoldDB" id="D6Z6H9"/>
<dbReference type="Proteomes" id="UP000001508">
    <property type="component" value="Chromosome"/>
</dbReference>
<dbReference type="InParanoid" id="D6Z6H9"/>
<dbReference type="GO" id="GO:0051604">
    <property type="term" value="P:protein maturation"/>
    <property type="evidence" value="ECO:0007669"/>
    <property type="project" value="TreeGrafter"/>
</dbReference>
<dbReference type="PIRSF" id="PIRSF005622">
    <property type="entry name" value="Hydrgn_mat_hypD"/>
    <property type="match status" value="1"/>
</dbReference>
<dbReference type="FunCoup" id="D6Z6H9">
    <property type="interactions" value="39"/>
</dbReference>
<dbReference type="PANTHER" id="PTHR30149:SF0">
    <property type="entry name" value="HYDROGENASE MATURATION FACTOR HYPD"/>
    <property type="match status" value="1"/>
</dbReference>
<evidence type="ECO:0000313" key="5">
    <source>
        <dbReference type="Proteomes" id="UP000001508"/>
    </source>
</evidence>
<name>D6Z6H9_DESAT</name>
<reference evidence="5" key="1">
    <citation type="submission" date="2010-02" db="EMBL/GenBank/DDBJ databases">
        <title>Complete sequence of Desulfurivibrio alkaliphilus AHT2.</title>
        <authorList>
            <consortium name="US DOE Joint Genome Institute"/>
            <person name="Pitluck S."/>
            <person name="Chertkov O."/>
            <person name="Detter J.C."/>
            <person name="Han C."/>
            <person name="Tapia R."/>
            <person name="Larimer F."/>
            <person name="Land M."/>
            <person name="Hauser L."/>
            <person name="Kyrpides N."/>
            <person name="Mikhailova N."/>
            <person name="Sorokin D.Y."/>
            <person name="Muyzer G."/>
            <person name="Woyke T."/>
        </authorList>
    </citation>
    <scope>NUCLEOTIDE SEQUENCE [LARGE SCALE GENOMIC DNA]</scope>
    <source>
        <strain evidence="5">DSM 19089 / UNIQEM U267 / AHT2</strain>
    </source>
</reference>
<dbReference type="GO" id="GO:0051539">
    <property type="term" value="F:4 iron, 4 sulfur cluster binding"/>
    <property type="evidence" value="ECO:0007669"/>
    <property type="project" value="TreeGrafter"/>
</dbReference>
<dbReference type="Gene3D" id="3.40.50.11740">
    <property type="entry name" value="HypD, alpha/beta domain 2"/>
    <property type="match status" value="2"/>
</dbReference>
<dbReference type="PANTHER" id="PTHR30149">
    <property type="entry name" value="HYDROGENASE PROTEIN ASSEMBLY PROTEIN HYPD"/>
    <property type="match status" value="1"/>
</dbReference>
<keyword evidence="2" id="KW-0479">Metal-binding</keyword>
<dbReference type="eggNOG" id="COG0409">
    <property type="taxonomic scope" value="Bacteria"/>
</dbReference>
<proteinExistence type="inferred from homology"/>
<sequence>MLKHLDEYRDPALARKLLAEIAAVTTRPWVIMEICGGHTHAIIRHGIDLLLPRQLELVHGPGCPVCVTPVALIDQALALARRPEVIFTSFGDMLRVPGSRESLARIRARGGDIRTVYSPLEAVNLAVQNPAQEVVFFAVGFETTAPGNALAVQQAARLGLTNFSLLVSHVLVPPAIGALLAAPDNRIQAFLAPGHVCTVEGLQDYEAMAAAHQVPMVPAGFEPVDILAAILLLVRQLEEGRAQVENEYRRSVRPEGNPAARLAVEQVFQVCHRTWRGLGEIPASGLRLRPEFAAFDAQCKFALEETGEMESPQCISGAILRGESKPPQCPAFGKECTPEHPLGATMVSSEGACAAYRHANRQ</sequence>
<evidence type="ECO:0000256" key="3">
    <source>
        <dbReference type="ARBA" id="ARBA00023004"/>
    </source>
</evidence>
<dbReference type="KEGG" id="dak:DaAHT2_0227"/>
<dbReference type="InterPro" id="IPR002780">
    <property type="entry name" value="Hyd_form_HypD"/>
</dbReference>
<keyword evidence="3" id="KW-0408">Iron</keyword>
<evidence type="ECO:0000256" key="1">
    <source>
        <dbReference type="ARBA" id="ARBA00007888"/>
    </source>
</evidence>
<accession>D6Z6H9</accession>
<dbReference type="NCBIfam" id="TIGR00075">
    <property type="entry name" value="hypD"/>
    <property type="match status" value="1"/>
</dbReference>
<organism evidence="4 5">
    <name type="scientific">Desulfurivibrio alkaliphilus (strain DSM 19089 / UNIQEM U267 / AHT2)</name>
    <dbReference type="NCBI Taxonomy" id="589865"/>
    <lineage>
        <taxon>Bacteria</taxon>
        <taxon>Pseudomonadati</taxon>
        <taxon>Thermodesulfobacteriota</taxon>
        <taxon>Desulfobulbia</taxon>
        <taxon>Desulfobulbales</taxon>
        <taxon>Desulfobulbaceae</taxon>
        <taxon>Desulfurivibrio</taxon>
    </lineage>
</organism>
<dbReference type="STRING" id="589865.DaAHT2_0227"/>
<dbReference type="InterPro" id="IPR042243">
    <property type="entry name" value="HypD_1"/>
</dbReference>
<dbReference type="Gene3D" id="6.10.20.100">
    <property type="match status" value="1"/>
</dbReference>
<comment type="similarity">
    <text evidence="1">Belongs to the HypD family.</text>
</comment>